<dbReference type="GO" id="GO:0005524">
    <property type="term" value="F:ATP binding"/>
    <property type="evidence" value="ECO:0007669"/>
    <property type="project" value="UniProtKB-KW"/>
</dbReference>
<sequence length="517" mass="57706">MRLEIVCQNRVGIMRDILEVFVEFRINVVRAEAGDDKGSAIYLYMPSMLNMQLQSVRTRLEKIAGVQKIRRISLIPSERRHYELDILLQSLDLPVLSVDIDGRVVAANAASGRILSLRVDEVSGISLSKRVKNLDLDTLLPKLESRLNGVRVEIKGHAYLADINPIYMEEQLSGREPAGAVITLHPVESLGAQIYSLQKHEEFGFEALQIEAPKMQAMIREAKRMAPLDAPLLIQGETGTGKEMLARACHMSSPRGRSPFMVLNCASLPDNLAETELFGYGPNAFEGARKEGKLGLLDLASGGSIFLDEVGEMSPHLQVKLLRFLQDGSFRRIGSEDEIQVDVRVICSSQKDLAELCDQNLFREDLFHRLNVLTLLIPPLRSCKEGIVTLARHFIDRACTQIGTALRELSPDAETVLSQYHWPGNVRQLENVLYQAVSICEDTIIQIDHIKLPSLHSSDAQPLDLSGHWGDITARVEQQILASLYPDYPSSRLLAKRLGVSHTTIANKLRHYRIGLS</sequence>
<evidence type="ECO:0000313" key="16">
    <source>
        <dbReference type="Proteomes" id="UP000190064"/>
    </source>
</evidence>
<dbReference type="NCBIfam" id="TIGR04381">
    <property type="entry name" value="HTH_TypR"/>
    <property type="match status" value="1"/>
</dbReference>
<dbReference type="RefSeq" id="WP_078319840.1">
    <property type="nucleotide sequence ID" value="NZ_FXTS01000005.1"/>
</dbReference>
<dbReference type="InterPro" id="IPR025943">
    <property type="entry name" value="Sigma_54_int_dom_ATP-bd_2"/>
</dbReference>
<dbReference type="SUPFAM" id="SSF52540">
    <property type="entry name" value="P-loop containing nucleoside triphosphate hydrolases"/>
    <property type="match status" value="1"/>
</dbReference>
<dbReference type="SMART" id="SM00382">
    <property type="entry name" value="AAA"/>
    <property type="match status" value="1"/>
</dbReference>
<dbReference type="PROSITE" id="PS50112">
    <property type="entry name" value="PAS"/>
    <property type="match status" value="1"/>
</dbReference>
<keyword evidence="16" id="KW-1185">Reference proteome</keyword>
<dbReference type="InterPro" id="IPR058031">
    <property type="entry name" value="AAA_lid_NorR"/>
</dbReference>
<evidence type="ECO:0000256" key="1">
    <source>
        <dbReference type="ARBA" id="ARBA00004496"/>
    </source>
</evidence>
<evidence type="ECO:0000256" key="5">
    <source>
        <dbReference type="ARBA" id="ARBA00022797"/>
    </source>
</evidence>
<keyword evidence="9" id="KW-0010">Activator</keyword>
<dbReference type="Gene3D" id="1.10.10.60">
    <property type="entry name" value="Homeodomain-like"/>
    <property type="match status" value="1"/>
</dbReference>
<organism evidence="15 16">
    <name type="scientific">Oceanospirillum linum</name>
    <dbReference type="NCBI Taxonomy" id="966"/>
    <lineage>
        <taxon>Bacteria</taxon>
        <taxon>Pseudomonadati</taxon>
        <taxon>Pseudomonadota</taxon>
        <taxon>Gammaproteobacteria</taxon>
        <taxon>Oceanospirillales</taxon>
        <taxon>Oceanospirillaceae</taxon>
        <taxon>Oceanospirillum</taxon>
    </lineage>
</organism>
<evidence type="ECO:0000256" key="11">
    <source>
        <dbReference type="ARBA" id="ARBA00029500"/>
    </source>
</evidence>
<dbReference type="SUPFAM" id="SSF55785">
    <property type="entry name" value="PYP-like sensor domain (PAS domain)"/>
    <property type="match status" value="1"/>
</dbReference>
<dbReference type="PROSITE" id="PS51671">
    <property type="entry name" value="ACT"/>
    <property type="match status" value="1"/>
</dbReference>
<dbReference type="PANTHER" id="PTHR32071:SF3">
    <property type="entry name" value="HTH-TYPE TRANSCRIPTIONAL REGULATORY PROTEIN TYRR"/>
    <property type="match status" value="1"/>
</dbReference>
<dbReference type="Pfam" id="PF00158">
    <property type="entry name" value="Sigma54_activat"/>
    <property type="match status" value="1"/>
</dbReference>
<accession>A0A1T1HAA5</accession>
<dbReference type="InterPro" id="IPR035965">
    <property type="entry name" value="PAS-like_dom_sf"/>
</dbReference>
<dbReference type="Pfam" id="PF00989">
    <property type="entry name" value="PAS"/>
    <property type="match status" value="1"/>
</dbReference>
<evidence type="ECO:0000256" key="3">
    <source>
        <dbReference type="ARBA" id="ARBA00022491"/>
    </source>
</evidence>
<dbReference type="InterPro" id="IPR030828">
    <property type="entry name" value="HTH_TyrR"/>
</dbReference>
<keyword evidence="2" id="KW-0963">Cytoplasm</keyword>
<dbReference type="EMBL" id="MTSD02000004">
    <property type="protein sequence ID" value="OOV86789.1"/>
    <property type="molecule type" value="Genomic_DNA"/>
</dbReference>
<evidence type="ECO:0000256" key="9">
    <source>
        <dbReference type="ARBA" id="ARBA00023159"/>
    </source>
</evidence>
<dbReference type="SUPFAM" id="SSF55021">
    <property type="entry name" value="ACT-like"/>
    <property type="match status" value="1"/>
</dbReference>
<dbReference type="Pfam" id="PF25601">
    <property type="entry name" value="AAA_lid_14"/>
    <property type="match status" value="1"/>
</dbReference>
<evidence type="ECO:0000256" key="2">
    <source>
        <dbReference type="ARBA" id="ARBA00022490"/>
    </source>
</evidence>
<name>A0A1T1HAA5_OCELI</name>
<evidence type="ECO:0000256" key="6">
    <source>
        <dbReference type="ARBA" id="ARBA00022840"/>
    </source>
</evidence>
<dbReference type="Pfam" id="PF01842">
    <property type="entry name" value="ACT"/>
    <property type="match status" value="1"/>
</dbReference>
<keyword evidence="3" id="KW-0678">Repressor</keyword>
<evidence type="ECO:0000256" key="8">
    <source>
        <dbReference type="ARBA" id="ARBA00023125"/>
    </source>
</evidence>
<keyword evidence="10" id="KW-0804">Transcription</keyword>
<dbReference type="InterPro" id="IPR000014">
    <property type="entry name" value="PAS"/>
</dbReference>
<feature type="domain" description="PAS" evidence="13">
    <location>
        <begin position="80"/>
        <end position="150"/>
    </location>
</feature>
<evidence type="ECO:0000313" key="15">
    <source>
        <dbReference type="EMBL" id="OOV86789.1"/>
    </source>
</evidence>
<dbReference type="STRING" id="966.BTA35_0210820"/>
<dbReference type="InterPro" id="IPR002078">
    <property type="entry name" value="Sigma_54_int"/>
</dbReference>
<dbReference type="AlphaFoldDB" id="A0A1T1HAA5"/>
<feature type="domain" description="Sigma-54 factor interaction" evidence="12">
    <location>
        <begin position="208"/>
        <end position="438"/>
    </location>
</feature>
<dbReference type="Gene3D" id="3.40.50.300">
    <property type="entry name" value="P-loop containing nucleotide triphosphate hydrolases"/>
    <property type="match status" value="1"/>
</dbReference>
<dbReference type="InterPro" id="IPR025944">
    <property type="entry name" value="Sigma_54_int_dom_CS"/>
</dbReference>
<reference evidence="15" key="1">
    <citation type="submission" date="2017-02" db="EMBL/GenBank/DDBJ databases">
        <title>Draft Genome Sequence of the Salt Water Bacterium Oceanospirillum linum ATCC 11336.</title>
        <authorList>
            <person name="Trachtenberg A.M."/>
            <person name="Carney J.G."/>
            <person name="Linnane J.D."/>
            <person name="Rheaume B.A."/>
            <person name="Pitts N.L."/>
            <person name="Mykles D.L."/>
            <person name="Maclea K.S."/>
        </authorList>
    </citation>
    <scope>NUCLEOTIDE SEQUENCE [LARGE SCALE GENOMIC DNA]</scope>
    <source>
        <strain evidence="15">ATCC 11336</strain>
    </source>
</reference>
<dbReference type="SMART" id="SM00091">
    <property type="entry name" value="PAS"/>
    <property type="match status" value="1"/>
</dbReference>
<dbReference type="PANTHER" id="PTHR32071">
    <property type="entry name" value="TRANSCRIPTIONAL REGULATORY PROTEIN"/>
    <property type="match status" value="1"/>
</dbReference>
<keyword evidence="8" id="KW-0238">DNA-binding</keyword>
<dbReference type="InterPro" id="IPR003593">
    <property type="entry name" value="AAA+_ATPase"/>
</dbReference>
<dbReference type="PROSITE" id="PS00675">
    <property type="entry name" value="SIGMA54_INTERACT_1"/>
    <property type="match status" value="1"/>
</dbReference>
<dbReference type="CDD" id="cd00009">
    <property type="entry name" value="AAA"/>
    <property type="match status" value="1"/>
</dbReference>
<keyword evidence="6" id="KW-0067">ATP-binding</keyword>
<dbReference type="Proteomes" id="UP000190064">
    <property type="component" value="Unassembled WGS sequence"/>
</dbReference>
<proteinExistence type="predicted"/>
<dbReference type="InterPro" id="IPR009057">
    <property type="entry name" value="Homeodomain-like_sf"/>
</dbReference>
<dbReference type="PROSITE" id="PS00688">
    <property type="entry name" value="SIGMA54_INTERACT_3"/>
    <property type="match status" value="1"/>
</dbReference>
<evidence type="ECO:0000256" key="4">
    <source>
        <dbReference type="ARBA" id="ARBA00022741"/>
    </source>
</evidence>
<dbReference type="InterPro" id="IPR002912">
    <property type="entry name" value="ACT_dom"/>
</dbReference>
<dbReference type="Pfam" id="PF18024">
    <property type="entry name" value="HTH_50"/>
    <property type="match status" value="1"/>
</dbReference>
<dbReference type="InterPro" id="IPR045865">
    <property type="entry name" value="ACT-like_dom_sf"/>
</dbReference>
<dbReference type="GO" id="GO:0003677">
    <property type="term" value="F:DNA binding"/>
    <property type="evidence" value="ECO:0007669"/>
    <property type="project" value="UniProtKB-KW"/>
</dbReference>
<dbReference type="PROSITE" id="PS50045">
    <property type="entry name" value="SIGMA54_INTERACT_4"/>
    <property type="match status" value="1"/>
</dbReference>
<dbReference type="SUPFAM" id="SSF46689">
    <property type="entry name" value="Homeodomain-like"/>
    <property type="match status" value="1"/>
</dbReference>
<protein>
    <recommendedName>
        <fullName evidence="11">HTH-type transcriptional regulatory protein TyrR</fullName>
    </recommendedName>
</protein>
<keyword evidence="4" id="KW-0547">Nucleotide-binding</keyword>
<dbReference type="FunFam" id="3.40.50.300:FF:000006">
    <property type="entry name" value="DNA-binding transcriptional regulator NtrC"/>
    <property type="match status" value="1"/>
</dbReference>
<gene>
    <name evidence="15" type="ORF">BTA35_0210820</name>
</gene>
<dbReference type="Gene3D" id="3.30.70.260">
    <property type="match status" value="1"/>
</dbReference>
<dbReference type="Gene3D" id="1.10.8.60">
    <property type="match status" value="1"/>
</dbReference>
<dbReference type="GO" id="GO:0006355">
    <property type="term" value="P:regulation of DNA-templated transcription"/>
    <property type="evidence" value="ECO:0007669"/>
    <property type="project" value="InterPro"/>
</dbReference>
<dbReference type="InterPro" id="IPR013767">
    <property type="entry name" value="PAS_fold"/>
</dbReference>
<keyword evidence="5" id="KW-0058">Aromatic hydrocarbons catabolism</keyword>
<dbReference type="InterPro" id="IPR027417">
    <property type="entry name" value="P-loop_NTPase"/>
</dbReference>
<dbReference type="PROSITE" id="PS00676">
    <property type="entry name" value="SIGMA54_INTERACT_2"/>
    <property type="match status" value="1"/>
</dbReference>
<evidence type="ECO:0000259" key="14">
    <source>
        <dbReference type="PROSITE" id="PS51671"/>
    </source>
</evidence>
<dbReference type="Gene3D" id="3.30.450.20">
    <property type="entry name" value="PAS domain"/>
    <property type="match status" value="1"/>
</dbReference>
<comment type="caution">
    <text evidence="15">The sequence shown here is derived from an EMBL/GenBank/DDBJ whole genome shotgun (WGS) entry which is preliminary data.</text>
</comment>
<dbReference type="InterPro" id="IPR025662">
    <property type="entry name" value="Sigma_54_int_dom_ATP-bd_1"/>
</dbReference>
<feature type="domain" description="ACT" evidence="14">
    <location>
        <begin position="2"/>
        <end position="74"/>
    </location>
</feature>
<dbReference type="GO" id="GO:0005737">
    <property type="term" value="C:cytoplasm"/>
    <property type="evidence" value="ECO:0007669"/>
    <property type="project" value="UniProtKB-SubCell"/>
</dbReference>
<keyword evidence="7" id="KW-0805">Transcription regulation</keyword>
<comment type="subcellular location">
    <subcellularLocation>
        <location evidence="1">Cytoplasm</location>
    </subcellularLocation>
</comment>
<dbReference type="CDD" id="cd00130">
    <property type="entry name" value="PAS"/>
    <property type="match status" value="1"/>
</dbReference>
<evidence type="ECO:0000256" key="7">
    <source>
        <dbReference type="ARBA" id="ARBA00023015"/>
    </source>
</evidence>
<evidence type="ECO:0000259" key="13">
    <source>
        <dbReference type="PROSITE" id="PS50112"/>
    </source>
</evidence>
<evidence type="ECO:0000256" key="10">
    <source>
        <dbReference type="ARBA" id="ARBA00023163"/>
    </source>
</evidence>
<evidence type="ECO:0000259" key="12">
    <source>
        <dbReference type="PROSITE" id="PS50045"/>
    </source>
</evidence>